<organism evidence="3 4">
    <name type="scientific">Advenella mandrilli</name>
    <dbReference type="NCBI Taxonomy" id="2800330"/>
    <lineage>
        <taxon>Bacteria</taxon>
        <taxon>Pseudomonadati</taxon>
        <taxon>Pseudomonadota</taxon>
        <taxon>Betaproteobacteria</taxon>
        <taxon>Burkholderiales</taxon>
        <taxon>Alcaligenaceae</taxon>
    </lineage>
</organism>
<proteinExistence type="inferred from homology"/>
<evidence type="ECO:0000313" key="4">
    <source>
        <dbReference type="Proteomes" id="UP000635316"/>
    </source>
</evidence>
<dbReference type="EMBL" id="JAENGP010000001">
    <property type="protein sequence ID" value="MBK1779620.1"/>
    <property type="molecule type" value="Genomic_DNA"/>
</dbReference>
<dbReference type="PANTHER" id="PTHR33747:SF1">
    <property type="entry name" value="ADENYLATE CYCLASE-ASSOCIATED CAP C-TERMINAL DOMAIN-CONTAINING PROTEIN"/>
    <property type="match status" value="1"/>
</dbReference>
<dbReference type="Gene3D" id="3.10.450.50">
    <property type="match status" value="1"/>
</dbReference>
<dbReference type="SUPFAM" id="SSF54427">
    <property type="entry name" value="NTF2-like"/>
    <property type="match status" value="1"/>
</dbReference>
<evidence type="ECO:0000259" key="2">
    <source>
        <dbReference type="Pfam" id="PF17775"/>
    </source>
</evidence>
<dbReference type="PANTHER" id="PTHR33747">
    <property type="entry name" value="UPF0225 PROTEIN SCO1677"/>
    <property type="match status" value="1"/>
</dbReference>
<keyword evidence="4" id="KW-1185">Reference proteome</keyword>
<evidence type="ECO:0000313" key="3">
    <source>
        <dbReference type="EMBL" id="MBK1779620.1"/>
    </source>
</evidence>
<dbReference type="RefSeq" id="WP_200232612.1">
    <property type="nucleotide sequence ID" value="NZ_JAENGP010000001.1"/>
</dbReference>
<feature type="domain" description="YchJ-like middle NTF2-like" evidence="2">
    <location>
        <begin position="41"/>
        <end position="134"/>
    </location>
</feature>
<comment type="similarity">
    <text evidence="1">Belongs to the UPF0225 family.</text>
</comment>
<comment type="caution">
    <text evidence="3">The sequence shown here is derived from an EMBL/GenBank/DDBJ whole genome shotgun (WGS) entry which is preliminary data.</text>
</comment>
<accession>A0ABS1EDU7</accession>
<dbReference type="InterPro" id="IPR023006">
    <property type="entry name" value="YchJ-like"/>
</dbReference>
<dbReference type="InterPro" id="IPR032710">
    <property type="entry name" value="NTF2-like_dom_sf"/>
</dbReference>
<reference evidence="3 4" key="1">
    <citation type="submission" date="2020-12" db="EMBL/GenBank/DDBJ databases">
        <authorList>
            <person name="Lu T."/>
            <person name="Wang Q."/>
            <person name="Han X."/>
        </authorList>
    </citation>
    <scope>NUCLEOTIDE SEQUENCE [LARGE SCALE GENOMIC DNA]</scope>
    <source>
        <strain evidence="3 4">WQ 585</strain>
    </source>
</reference>
<name>A0ABS1EDU7_9BURK</name>
<dbReference type="HAMAP" id="MF_00612">
    <property type="entry name" value="UPF0225"/>
    <property type="match status" value="1"/>
</dbReference>
<protein>
    <recommendedName>
        <fullName evidence="1">UPF0225 protein JHL22_00115</fullName>
    </recommendedName>
</protein>
<dbReference type="Pfam" id="PF17775">
    <property type="entry name" value="YchJ_M-like"/>
    <property type="match status" value="1"/>
</dbReference>
<dbReference type="Proteomes" id="UP000635316">
    <property type="component" value="Unassembled WGS sequence"/>
</dbReference>
<sequence length="138" mass="15944">MSKKKNKNTENTACPCGGYQEKTRFGQCCEPYIQGQEAAPDAERLMRSRYSAYAHSNEHYLLNTWHVATRPASLDLETSPSQWLGLTVHEFHDIDADHQEVSFTAKYKQNGKAFKMHENSRFVKEDGKWFYFDGDVVD</sequence>
<gene>
    <name evidence="3" type="ORF">JHL22_00115</name>
</gene>
<evidence type="ECO:0000256" key="1">
    <source>
        <dbReference type="HAMAP-Rule" id="MF_00612"/>
    </source>
</evidence>
<dbReference type="InterPro" id="IPR048469">
    <property type="entry name" value="YchJ-like_M"/>
</dbReference>